<dbReference type="RefSeq" id="WP_143158704.1">
    <property type="nucleotide sequence ID" value="NZ_FQYR01000003.1"/>
</dbReference>
<feature type="transmembrane region" description="Helical" evidence="8">
    <location>
        <begin position="176"/>
        <end position="199"/>
    </location>
</feature>
<feature type="transmembrane region" description="Helical" evidence="8">
    <location>
        <begin position="370"/>
        <end position="393"/>
    </location>
</feature>
<accession>A0A1M6H0J1</accession>
<evidence type="ECO:0000259" key="9">
    <source>
        <dbReference type="Pfam" id="PF00482"/>
    </source>
</evidence>
<dbReference type="GO" id="GO:0005886">
    <property type="term" value="C:plasma membrane"/>
    <property type="evidence" value="ECO:0007669"/>
    <property type="project" value="UniProtKB-SubCell"/>
</dbReference>
<dbReference type="FunFam" id="1.20.81.30:FF:000001">
    <property type="entry name" value="Type II secretion system protein F"/>
    <property type="match status" value="2"/>
</dbReference>
<dbReference type="InterPro" id="IPR018076">
    <property type="entry name" value="T2SS_GspF_dom"/>
</dbReference>
<comment type="subcellular location">
    <subcellularLocation>
        <location evidence="1">Cell inner membrane</location>
        <topology evidence="1">Multi-pass membrane protein</topology>
    </subcellularLocation>
</comment>
<evidence type="ECO:0000313" key="10">
    <source>
        <dbReference type="EMBL" id="SHJ15727.1"/>
    </source>
</evidence>
<evidence type="ECO:0000313" key="11">
    <source>
        <dbReference type="Proteomes" id="UP000184510"/>
    </source>
</evidence>
<feature type="domain" description="Type II secretion system protein GspF" evidence="9">
    <location>
        <begin position="77"/>
        <end position="200"/>
    </location>
</feature>
<evidence type="ECO:0000256" key="6">
    <source>
        <dbReference type="ARBA" id="ARBA00022989"/>
    </source>
</evidence>
<dbReference type="PANTHER" id="PTHR30012:SF0">
    <property type="entry name" value="TYPE II SECRETION SYSTEM PROTEIN F-RELATED"/>
    <property type="match status" value="1"/>
</dbReference>
<evidence type="ECO:0000256" key="2">
    <source>
        <dbReference type="ARBA" id="ARBA00005745"/>
    </source>
</evidence>
<dbReference type="EMBL" id="FQYR01000003">
    <property type="protein sequence ID" value="SHJ15727.1"/>
    <property type="molecule type" value="Genomic_DNA"/>
</dbReference>
<evidence type="ECO:0000256" key="8">
    <source>
        <dbReference type="SAM" id="Phobius"/>
    </source>
</evidence>
<evidence type="ECO:0000256" key="5">
    <source>
        <dbReference type="ARBA" id="ARBA00022692"/>
    </source>
</evidence>
<proteinExistence type="inferred from homology"/>
<protein>
    <submittedName>
        <fullName evidence="10">General secretion pathway protein F</fullName>
    </submittedName>
</protein>
<keyword evidence="3" id="KW-1003">Cell membrane</keyword>
<dbReference type="PRINTS" id="PR00812">
    <property type="entry name" value="BCTERIALGSPF"/>
</dbReference>
<keyword evidence="11" id="KW-1185">Reference proteome</keyword>
<keyword evidence="5 8" id="KW-0812">Transmembrane</keyword>
<keyword evidence="4" id="KW-0997">Cell inner membrane</keyword>
<dbReference type="AlphaFoldDB" id="A0A1M6H0J1"/>
<keyword evidence="6 8" id="KW-1133">Transmembrane helix</keyword>
<keyword evidence="7 8" id="KW-0472">Membrane</keyword>
<reference evidence="10 11" key="1">
    <citation type="submission" date="2016-11" db="EMBL/GenBank/DDBJ databases">
        <authorList>
            <person name="Jaros S."/>
            <person name="Januszkiewicz K."/>
            <person name="Wedrychowicz H."/>
        </authorList>
    </citation>
    <scope>NUCLEOTIDE SEQUENCE [LARGE SCALE GENOMIC DNA]</scope>
    <source>
        <strain evidence="10 11">DSM 18772</strain>
    </source>
</reference>
<feature type="transmembrane region" description="Helical" evidence="8">
    <location>
        <begin position="231"/>
        <end position="250"/>
    </location>
</feature>
<dbReference type="OrthoDB" id="9805682at2"/>
<sequence length="413" mass="45997">MSKIFKYIAIDGSGQKQTGDLTAASRGEAMRLLQGRGFQPTQIKDAGEAKVKKVKASTADEPSSGPLTLKKQEIIAFTEELSELLEAGLPLEPALASMEAREEKGQIKYLSGRLRKWVTEGTPLYEAMKRVSPDFDQLYCNLVRAGEASGSLQTILRQHGTYMKEQQELKSRLKLALIYPTCLTLACVALALVFIFFLLPRITVLLEGMPGSEMPIGVKISTFIGDFLRAHWLKTILFFCAIAVGIKVWLTKEENLRKWDEWKLSIPLYGNVIRYGFYVQWLQTLANLVSNGVPLVQALKLTEQTVTNRYYKERLTSITERVSDGYKLTRSMQATAMFAPNMIDLIGVGENTGKLSRALERASAYYDKHLSALLASLLGTITPVVLVLMAVLVGGFSYTMIQAIYQTINNIKS</sequence>
<evidence type="ECO:0000256" key="3">
    <source>
        <dbReference type="ARBA" id="ARBA00022475"/>
    </source>
</evidence>
<gene>
    <name evidence="10" type="ORF">SAMN02745181_1328</name>
</gene>
<comment type="similarity">
    <text evidence="2">Belongs to the GSP F family.</text>
</comment>
<evidence type="ECO:0000256" key="4">
    <source>
        <dbReference type="ARBA" id="ARBA00022519"/>
    </source>
</evidence>
<feature type="domain" description="Type II secretion system protein GspF" evidence="9">
    <location>
        <begin position="281"/>
        <end position="401"/>
    </location>
</feature>
<organism evidence="10 11">
    <name type="scientific">Rubritalea squalenifaciens DSM 18772</name>
    <dbReference type="NCBI Taxonomy" id="1123071"/>
    <lineage>
        <taxon>Bacteria</taxon>
        <taxon>Pseudomonadati</taxon>
        <taxon>Verrucomicrobiota</taxon>
        <taxon>Verrucomicrobiia</taxon>
        <taxon>Verrucomicrobiales</taxon>
        <taxon>Rubritaleaceae</taxon>
        <taxon>Rubritalea</taxon>
    </lineage>
</organism>
<evidence type="ECO:0000256" key="1">
    <source>
        <dbReference type="ARBA" id="ARBA00004429"/>
    </source>
</evidence>
<name>A0A1M6H0J1_9BACT</name>
<dbReference type="InterPro" id="IPR042094">
    <property type="entry name" value="T2SS_GspF_sf"/>
</dbReference>
<dbReference type="InterPro" id="IPR003004">
    <property type="entry name" value="GspF/PilC"/>
</dbReference>
<dbReference type="STRING" id="1123071.SAMN02745181_1328"/>
<dbReference type="InParanoid" id="A0A1M6H0J1"/>
<dbReference type="Proteomes" id="UP000184510">
    <property type="component" value="Unassembled WGS sequence"/>
</dbReference>
<dbReference type="Gene3D" id="1.20.81.30">
    <property type="entry name" value="Type II secretion system (T2SS), domain F"/>
    <property type="match status" value="2"/>
</dbReference>
<evidence type="ECO:0000256" key="7">
    <source>
        <dbReference type="ARBA" id="ARBA00023136"/>
    </source>
</evidence>
<dbReference type="PANTHER" id="PTHR30012">
    <property type="entry name" value="GENERAL SECRETION PATHWAY PROTEIN"/>
    <property type="match status" value="1"/>
</dbReference>
<dbReference type="Pfam" id="PF00482">
    <property type="entry name" value="T2SSF"/>
    <property type="match status" value="2"/>
</dbReference>